<protein>
    <recommendedName>
        <fullName evidence="2">Plasmid pRiA4b Orf3-like domain-containing protein</fullName>
    </recommendedName>
</protein>
<dbReference type="SUPFAM" id="SSF159941">
    <property type="entry name" value="MM3350-like"/>
    <property type="match status" value="1"/>
</dbReference>
<reference evidence="3 4" key="1">
    <citation type="submission" date="2020-08" db="EMBL/GenBank/DDBJ databases">
        <title>Genomic Encyclopedia of Type Strains, Phase IV (KMG-IV): sequencing the most valuable type-strain genomes for metagenomic binning, comparative biology and taxonomic classification.</title>
        <authorList>
            <person name="Goeker M."/>
        </authorList>
    </citation>
    <scope>NUCLEOTIDE SEQUENCE [LARGE SCALE GENOMIC DNA]</scope>
    <source>
        <strain evidence="3 4">DSM 15895</strain>
    </source>
</reference>
<organism evidence="3 4">
    <name type="scientific">Planococcus koreensis</name>
    <dbReference type="NCBI Taxonomy" id="112331"/>
    <lineage>
        <taxon>Bacteria</taxon>
        <taxon>Bacillati</taxon>
        <taxon>Bacillota</taxon>
        <taxon>Bacilli</taxon>
        <taxon>Bacillales</taxon>
        <taxon>Caryophanaceae</taxon>
        <taxon>Planococcus</taxon>
    </lineage>
</organism>
<dbReference type="InterPro" id="IPR024047">
    <property type="entry name" value="MM3350-like_sf"/>
</dbReference>
<evidence type="ECO:0000259" key="2">
    <source>
        <dbReference type="Pfam" id="PF07929"/>
    </source>
</evidence>
<dbReference type="Proteomes" id="UP000525923">
    <property type="component" value="Unassembled WGS sequence"/>
</dbReference>
<dbReference type="Pfam" id="PF07929">
    <property type="entry name" value="PRiA4_ORF3"/>
    <property type="match status" value="1"/>
</dbReference>
<dbReference type="InterPro" id="IPR012912">
    <property type="entry name" value="Plasmid_pRiA4b_Orf3-like"/>
</dbReference>
<keyword evidence="4" id="KW-1185">Reference proteome</keyword>
<dbReference type="EMBL" id="JACHHE010000003">
    <property type="protein sequence ID" value="MBB5179935.1"/>
    <property type="molecule type" value="Genomic_DNA"/>
</dbReference>
<dbReference type="PANTHER" id="PTHR41878:SF1">
    <property type="entry name" value="TNPR PROTEIN"/>
    <property type="match status" value="1"/>
</dbReference>
<feature type="coiled-coil region" evidence="1">
    <location>
        <begin position="75"/>
        <end position="102"/>
    </location>
</feature>
<name>A0A7W8FTW7_9BACL</name>
<gene>
    <name evidence="3" type="ORF">HNQ44_001359</name>
</gene>
<feature type="domain" description="Plasmid pRiA4b Orf3-like" evidence="2">
    <location>
        <begin position="3"/>
        <end position="214"/>
    </location>
</feature>
<dbReference type="PANTHER" id="PTHR41878">
    <property type="entry name" value="LEXA REPRESSOR-RELATED"/>
    <property type="match status" value="1"/>
</dbReference>
<dbReference type="Gene3D" id="3.10.290.30">
    <property type="entry name" value="MM3350-like"/>
    <property type="match status" value="1"/>
</dbReference>
<dbReference type="OrthoDB" id="9801392at2"/>
<evidence type="ECO:0000256" key="1">
    <source>
        <dbReference type="SAM" id="Coils"/>
    </source>
</evidence>
<dbReference type="AlphaFoldDB" id="A0A7W8FTW7"/>
<keyword evidence="1" id="KW-0175">Coiled coil</keyword>
<sequence length="244" mass="29469">MKSYIIRIELEHSDPLIWRQVIMPAGATFNMLHDIIQQVTNFQSGYPYDAYHLFEFDLAKDNIRVTNDEEAYLEHQHFKKNRKEFAERLKNMELKYKKYELAHQARLSQTVRKPSGIKIDEFLEKHGELLYRYDFGDGWQFRIKLESIVEDYYFGYPTLLDGAETAPPEDVGGIPGFYEFLKIYRDPKHPEHKEMKVWGDSQSFKEYDPERINRRLKNRPYKKTEWNKINHENYRVIEDKYRKG</sequence>
<proteinExistence type="predicted"/>
<evidence type="ECO:0000313" key="3">
    <source>
        <dbReference type="EMBL" id="MBB5179935.1"/>
    </source>
</evidence>
<comment type="caution">
    <text evidence="3">The sequence shown here is derived from an EMBL/GenBank/DDBJ whole genome shotgun (WGS) entry which is preliminary data.</text>
</comment>
<evidence type="ECO:0000313" key="4">
    <source>
        <dbReference type="Proteomes" id="UP000525923"/>
    </source>
</evidence>
<accession>A0A7W8FTW7</accession>
<dbReference type="RefSeq" id="WP_135502710.1">
    <property type="nucleotide sequence ID" value="NZ_JACHHE010000003.1"/>
</dbReference>